<dbReference type="InterPro" id="IPR003594">
    <property type="entry name" value="HATPase_dom"/>
</dbReference>
<feature type="coiled-coil region" evidence="4">
    <location>
        <begin position="144"/>
        <end position="171"/>
    </location>
</feature>
<dbReference type="SUPFAM" id="SSF55874">
    <property type="entry name" value="ATPase domain of HSP90 chaperone/DNA topoisomerase II/histidine kinase"/>
    <property type="match status" value="1"/>
</dbReference>
<sequence length="3105" mass="357024">MERSKKELLEKTYREFMKVGLESNEPNLLEGLVDENVMGFGTAMDEKILGLEEFKKLLNNQKIQSKGLDITWRNEPVHRFISEDENSAVFAENIYATIKTGEEVVEMYMRFSTVLNYSDKQWKIVHWHGSKPEEVASEKDTWGIDVWKQKTEELEKLVKEKTADLLEKNRELEIEAALERIRARTMAMQSSNELAATASLLFQELQGLGISTYSSGFTIWDEEQKHLISWMCNADGSMNPPFRMPIGENDWHKHQFESWKKGESFLKKDFSGKEMQAYFKYLHSFPMLKKAFQKSMDAGFPLPERQIHHVANFASGNLLFITLEPLSGAQALFQRFAKVFEQTYTRFLDLEKAEFQAREATIEAALEKVRSRSLAMHKSDELNEVVAVLFQKLKDLEIPFTAVGIATVIEDSKDLNSFVCGQNEEGLVITNYRLPYFQNPIPKDFYNALEKQLDFFEGHYSKEEKDAFYHHLIEHTEEFKQLPEDILEMIFNSETYCISTIAVKNAVFNINDFEGKSLAQHEIDIIQRFARVFEQAYTRFLDLQKAEAQARESEIQLALERVRARSMAMKSTDELHEVLSVLFRQFDQLGIHPMNVFLSLFDRENRTLTYRASGKSKHRQPQKQVVHVDSMEELKGIYDKFINDKSDSVEVIFYSKEVLPQVFEIFSETFDAMPEDERMKLEYFPEGGYSMAGYTPFGYLGYDHLRPATSEEKEILSRFCKEFTRVYQRFLDIQKAEAQARESQIQLSLERVRARSMAMHNSNELADVCQVLFEEISKLTKTPDRFNIVMPQDGGEFLEAWLTDQEGHKVSRKFLMSAEKSEIIQEIFKAFKKKEAVLIFDLKGKKLKDWIAYSSEVLGIPFREGEKLKERFITSTLFEYGYIGTTDHTAPSKELIELIQRFARVFEQAYRRFLDLERAEKQARKAQIEVALERIRARSMAMHTSEELNEVLSVMFKQIEELGIDAKCAHLTLMDLESNAFSFRITGKNGASNIGEQIIDLDAMPTWKETVTNWKKQKPHSHQCLVYPPEVLPNLFQIINESLQSLPPKERITFEDYPEGIFDCEGHNKFGYIGFNNSRPPTDEEIAIVIRFAREFERVYQRFLDIKKAEAQAREAQIEAALEKVRSRSLGMQSSNELQEVVQIVAEKIQELGVIVDPVGVLICTYPEGTKDVIHWTYTPADQERSKPYFMPYFEHPIWDEAWESKNRGDAYFSKTYPKGVKNKFLRTIFSRSDSDYAKLPEEYKQWQLESPIYHLSYAWAKNSAIVVPNNEGLEPDEEQIGILIRFARVFEQSYVRFLDLQKSEKQAREAQIEASLERIRARAMAMHHPDELSEVLALMFDQLSHLGVDAHWTHLTLINLENNTFIYRMTSKDGKPVHAEQVVQLDAMDTWSHTVETFKSQNPETITHIHFSPDVLPRVWELFDGIFSSLPEESKINPNDFPNGIHTTEANCKFGYLGINQSREATTEEKKILGRFGSEFGRLYQRYLDIEKAQKQAREAQIEASLERVRARAMAMHQTDELTDVLCVLFDQFDLLGINPVLTHLTLFDEANETFSIRLTTTADNGVVAEQLIDIHAIEAWKQAFAQWKSCEPNSVNTIDYAPEDLPYLWELLSEVMSALPEGHKINPEDFPNGLFTTQGHFQFGYLGFNHSRKATEEEKNIVSRFAREFGRTYQRFLDLEKAEAQAMEAQIEAALEKVRSQSLSMQSSKEMQKVANVIFEQIQSLGLQIDAVGMSGVIDPKSSYEVWVGGTTSTEPLVIPYNNSTHVQRDYNEAIENRMELFTKTYTGKTWQEYNRFMLRNDNISTKLRKLMKDSVAFSTTCSFAKKSSIQIARYNDIPFTDAENDIVKRFTKVFEQAYIRFLDLKKSEAQAREARIEAALEKIRSRTMGMQSSSELPEVANLLFLEVQALGIPAWSCGYNILAEDKKTATCCMSSEGTLQTPFQLRLYGEASFNEMGEFIRSADTMLVQELGGKALEEHYTYMKSFPDLKPTFDEIERVGLSLPTYQINHLCKFTQGFILFITYEKVPDSQDIFKRFTKVFDQTYTRFLDLKKAEKQAQESRIEAALERIRSRAMAMQTSDELKEVALELRTQMGMLGQKNLEVCAIHLYDLHPNHFETWGALHPHGKENEILQSMALFPKSGSLIIEEMMDYYASDQSDYVLVNEGEKFNQWFELMKEHAPEMYWHLSKAKADTSVDKLKAFWAMSEFSGGALIMVTYSYPDEDSRNLLRRTANVFGLAYKRFRDLKRAEEQAREAQIEAALERIRSHSMGMQSAADFGVVTTEMFDQLRNFGEDLFAAGIVFCDKHEGHVEQWHSIPGGGMLSPFIVPIDLDYIHQYRYDQWKAGKELFSVEIPGDFIEQHFKDIFDLPSAQVAIKDLESRNAPMPTAPPWEIDYGASFKNGYILISSLKYLETTDILPRFAKVFEQAYTRFLDLQKAEEQARNAQIEASMERVRARAMSMQKPDELVDVATLLRKEMGLLGVEELETSSIYIHHADEGTTECWYAIQDDKKLISDYMTIRLEDTWVGREMLSFYQSDSSKTSIKMQGQHRSEWISYCAEKSHHFSIQEFYGDQIPERTYHLYKFSQGFMGAASPGEISDESWKLLKRAASVFSLAYTRFSDLKQAEAQAREAQIEAALERVRSRTMGMQRSEELSETASVLFEQLQNLGVTHERINIGIINEKNQTIDFWITAQGGNKLDSRYSGRITEETTLSKAYQAWKKGKKSLVIDLQGEELDQWLQFMKKEIKIPFNKKYQHNRRVQTVGFFSKGMLVVTSPEPLHEEALYLLEKFAGVFDLTYTRFTDLKIAEANAVQAEKDLEAIKLAKSKAESALKELKAAQEQLIQQEKLASLGQLTAGIAHEIKNPLNFVNNFSELSKELIEEVFDELEKLESSNIKEDIIDILTDVKSNLTKVHEHGSRADGIVKSMLQHSRGGAGKATSIGINELVREFSNLAFHGMRAGKNPINVNLNFDLDENAGEVTLVMEDFSRVILNIANNAFDAMRDKLNSSTNGEYLPSLDIKTKRQKNQVLISIQDNGPGIPDDIKDKILQPFFTTKKGTEGTGLGLSITHDIVKAHGGELEIETALNKGTNFMIKLKK</sequence>
<keyword evidence="6" id="KW-0418">Kinase</keyword>
<dbReference type="Gene3D" id="3.30.565.10">
    <property type="entry name" value="Histidine kinase-like ATPase, C-terminal domain"/>
    <property type="match status" value="1"/>
</dbReference>
<feature type="domain" description="Histidine kinase" evidence="5">
    <location>
        <begin position="2864"/>
        <end position="3105"/>
    </location>
</feature>
<dbReference type="PRINTS" id="PR00344">
    <property type="entry name" value="BCTRLSENSOR"/>
</dbReference>
<dbReference type="PROSITE" id="PS50109">
    <property type="entry name" value="HIS_KIN"/>
    <property type="match status" value="1"/>
</dbReference>
<dbReference type="CDD" id="cd00082">
    <property type="entry name" value="HisKA"/>
    <property type="match status" value="1"/>
</dbReference>
<dbReference type="PANTHER" id="PTHR43065">
    <property type="entry name" value="SENSOR HISTIDINE KINASE"/>
    <property type="match status" value="1"/>
</dbReference>
<dbReference type="InterPro" id="IPR032710">
    <property type="entry name" value="NTF2-like_dom_sf"/>
</dbReference>
<evidence type="ECO:0000313" key="7">
    <source>
        <dbReference type="Proteomes" id="UP000199564"/>
    </source>
</evidence>
<evidence type="ECO:0000259" key="5">
    <source>
        <dbReference type="PROSITE" id="PS50109"/>
    </source>
</evidence>
<evidence type="ECO:0000313" key="6">
    <source>
        <dbReference type="EMBL" id="SFO04056.1"/>
    </source>
</evidence>
<gene>
    <name evidence="6" type="ORF">SAMN04488519_103196</name>
</gene>
<dbReference type="EC" id="2.7.13.3" evidence="2"/>
<dbReference type="SUPFAM" id="SSF47384">
    <property type="entry name" value="Homodimeric domain of signal transducing histidine kinase"/>
    <property type="match status" value="1"/>
</dbReference>
<accession>A0A1I5DY06</accession>
<keyword evidence="3" id="KW-0597">Phosphoprotein</keyword>
<dbReference type="InterPro" id="IPR003661">
    <property type="entry name" value="HisK_dim/P_dom"/>
</dbReference>
<comment type="catalytic activity">
    <reaction evidence="1">
        <text>ATP + protein L-histidine = ADP + protein N-phospho-L-histidine.</text>
        <dbReference type="EC" id="2.7.13.3"/>
    </reaction>
</comment>
<evidence type="ECO:0000256" key="1">
    <source>
        <dbReference type="ARBA" id="ARBA00000085"/>
    </source>
</evidence>
<reference evidence="7" key="1">
    <citation type="submission" date="2016-10" db="EMBL/GenBank/DDBJ databases">
        <authorList>
            <person name="Varghese N."/>
            <person name="Submissions S."/>
        </authorList>
    </citation>
    <scope>NUCLEOTIDE SEQUENCE [LARGE SCALE GENOMIC DNA]</scope>
    <source>
        <strain evidence="7">DSM 15282</strain>
    </source>
</reference>
<keyword evidence="7" id="KW-1185">Reference proteome</keyword>
<protein>
    <recommendedName>
        <fullName evidence="2">histidine kinase</fullName>
        <ecNumber evidence="2">2.7.13.3</ecNumber>
    </recommendedName>
</protein>
<dbReference type="PANTHER" id="PTHR43065:SF42">
    <property type="entry name" value="TWO-COMPONENT SENSOR PPRA"/>
    <property type="match status" value="1"/>
</dbReference>
<feature type="coiled-coil region" evidence="4">
    <location>
        <begin position="2811"/>
        <end position="2855"/>
    </location>
</feature>
<evidence type="ECO:0000256" key="3">
    <source>
        <dbReference type="ARBA" id="ARBA00022553"/>
    </source>
</evidence>
<evidence type="ECO:0000256" key="2">
    <source>
        <dbReference type="ARBA" id="ARBA00012438"/>
    </source>
</evidence>
<dbReference type="InterPro" id="IPR004358">
    <property type="entry name" value="Sig_transdc_His_kin-like_C"/>
</dbReference>
<name>A0A1I5DY06_9BACT</name>
<dbReference type="RefSeq" id="WP_091651495.1">
    <property type="nucleotide sequence ID" value="NZ_FOVW01000003.1"/>
</dbReference>
<evidence type="ECO:0000256" key="4">
    <source>
        <dbReference type="SAM" id="Coils"/>
    </source>
</evidence>
<dbReference type="EMBL" id="FOVW01000003">
    <property type="protein sequence ID" value="SFO04056.1"/>
    <property type="molecule type" value="Genomic_DNA"/>
</dbReference>
<dbReference type="GO" id="GO:0000155">
    <property type="term" value="F:phosphorelay sensor kinase activity"/>
    <property type="evidence" value="ECO:0007669"/>
    <property type="project" value="InterPro"/>
</dbReference>
<dbReference type="Proteomes" id="UP000199564">
    <property type="component" value="Unassembled WGS sequence"/>
</dbReference>
<keyword evidence="6" id="KW-0808">Transferase</keyword>
<dbReference type="SUPFAM" id="SSF54427">
    <property type="entry name" value="NTF2-like"/>
    <property type="match status" value="1"/>
</dbReference>
<proteinExistence type="predicted"/>
<dbReference type="InterPro" id="IPR036890">
    <property type="entry name" value="HATPase_C_sf"/>
</dbReference>
<dbReference type="SMART" id="SM00388">
    <property type="entry name" value="HisKA"/>
    <property type="match status" value="1"/>
</dbReference>
<dbReference type="Gene3D" id="3.10.450.50">
    <property type="match status" value="1"/>
</dbReference>
<organism evidence="6 7">
    <name type="scientific">Algoriphagus ornithinivorans</name>
    <dbReference type="NCBI Taxonomy" id="226506"/>
    <lineage>
        <taxon>Bacteria</taxon>
        <taxon>Pseudomonadati</taxon>
        <taxon>Bacteroidota</taxon>
        <taxon>Cytophagia</taxon>
        <taxon>Cytophagales</taxon>
        <taxon>Cyclobacteriaceae</taxon>
        <taxon>Algoriphagus</taxon>
    </lineage>
</organism>
<dbReference type="STRING" id="226506.SAMN04488519_103196"/>
<dbReference type="CDD" id="cd00075">
    <property type="entry name" value="HATPase"/>
    <property type="match status" value="1"/>
</dbReference>
<dbReference type="InterPro" id="IPR036097">
    <property type="entry name" value="HisK_dim/P_sf"/>
</dbReference>
<keyword evidence="4" id="KW-0175">Coiled coil</keyword>
<dbReference type="Pfam" id="PF13474">
    <property type="entry name" value="SnoaL_3"/>
    <property type="match status" value="1"/>
</dbReference>
<dbReference type="InterPro" id="IPR037401">
    <property type="entry name" value="SnoaL-like"/>
</dbReference>
<dbReference type="InterPro" id="IPR005467">
    <property type="entry name" value="His_kinase_dom"/>
</dbReference>
<dbReference type="SMART" id="SM00387">
    <property type="entry name" value="HATPase_c"/>
    <property type="match status" value="1"/>
</dbReference>
<dbReference type="Pfam" id="PF02518">
    <property type="entry name" value="HATPase_c"/>
    <property type="match status" value="1"/>
</dbReference>
<dbReference type="Gene3D" id="1.10.287.130">
    <property type="match status" value="1"/>
</dbReference>